<proteinExistence type="predicted"/>
<gene>
    <name evidence="1" type="ORF">GCM10025770_08320</name>
</gene>
<name>A0ABP9QEM0_9RHOO</name>
<accession>A0ABP9QEM0</accession>
<dbReference type="Proteomes" id="UP001500547">
    <property type="component" value="Unassembled WGS sequence"/>
</dbReference>
<protein>
    <submittedName>
        <fullName evidence="1">Uncharacterized protein</fullName>
    </submittedName>
</protein>
<evidence type="ECO:0000313" key="2">
    <source>
        <dbReference type="Proteomes" id="UP001500547"/>
    </source>
</evidence>
<organism evidence="1 2">
    <name type="scientific">Viridibacterium curvum</name>
    <dbReference type="NCBI Taxonomy" id="1101404"/>
    <lineage>
        <taxon>Bacteria</taxon>
        <taxon>Pseudomonadati</taxon>
        <taxon>Pseudomonadota</taxon>
        <taxon>Betaproteobacteria</taxon>
        <taxon>Rhodocyclales</taxon>
        <taxon>Rhodocyclaceae</taxon>
        <taxon>Viridibacterium</taxon>
    </lineage>
</organism>
<keyword evidence="2" id="KW-1185">Reference proteome</keyword>
<dbReference type="EMBL" id="BAABLD010000004">
    <property type="protein sequence ID" value="GAA5160532.1"/>
    <property type="molecule type" value="Genomic_DNA"/>
</dbReference>
<reference evidence="2" key="1">
    <citation type="journal article" date="2019" name="Int. J. Syst. Evol. Microbiol.">
        <title>The Global Catalogue of Microorganisms (GCM) 10K type strain sequencing project: providing services to taxonomists for standard genome sequencing and annotation.</title>
        <authorList>
            <consortium name="The Broad Institute Genomics Platform"/>
            <consortium name="The Broad Institute Genome Sequencing Center for Infectious Disease"/>
            <person name="Wu L."/>
            <person name="Ma J."/>
        </authorList>
    </citation>
    <scope>NUCLEOTIDE SEQUENCE [LARGE SCALE GENOMIC DNA]</scope>
    <source>
        <strain evidence="2">JCM 18715</strain>
    </source>
</reference>
<evidence type="ECO:0000313" key="1">
    <source>
        <dbReference type="EMBL" id="GAA5160532.1"/>
    </source>
</evidence>
<comment type="caution">
    <text evidence="1">The sequence shown here is derived from an EMBL/GenBank/DDBJ whole genome shotgun (WGS) entry which is preliminary data.</text>
</comment>
<sequence>MVMLGAVSNPRAMPVSQSVAANSSVKGTACKLRLQVPSALRAPAAPYLKR</sequence>